<accession>A0A7W5CBQ8</accession>
<evidence type="ECO:0000313" key="6">
    <source>
        <dbReference type="EMBL" id="MBB3153874.1"/>
    </source>
</evidence>
<dbReference type="AlphaFoldDB" id="A0A7W5CBQ8"/>
<keyword evidence="3" id="KW-0804">Transcription</keyword>
<dbReference type="PANTHER" id="PTHR43280:SF2">
    <property type="entry name" value="HTH-TYPE TRANSCRIPTIONAL REGULATOR EXSA"/>
    <property type="match status" value="1"/>
</dbReference>
<gene>
    <name evidence="6" type="ORF">FHS16_003949</name>
</gene>
<dbReference type="PANTHER" id="PTHR43280">
    <property type="entry name" value="ARAC-FAMILY TRANSCRIPTIONAL REGULATOR"/>
    <property type="match status" value="1"/>
</dbReference>
<evidence type="ECO:0000256" key="3">
    <source>
        <dbReference type="ARBA" id="ARBA00023163"/>
    </source>
</evidence>
<evidence type="ECO:0000313" key="7">
    <source>
        <dbReference type="Proteomes" id="UP000518605"/>
    </source>
</evidence>
<dbReference type="EMBL" id="JACHXW010000012">
    <property type="protein sequence ID" value="MBB3153874.1"/>
    <property type="molecule type" value="Genomic_DNA"/>
</dbReference>
<keyword evidence="2 6" id="KW-0238">DNA-binding</keyword>
<keyword evidence="4" id="KW-0812">Transmembrane</keyword>
<comment type="caution">
    <text evidence="6">The sequence shown here is derived from an EMBL/GenBank/DDBJ whole genome shotgun (WGS) entry which is preliminary data.</text>
</comment>
<keyword evidence="1" id="KW-0805">Transcription regulation</keyword>
<dbReference type="InterPro" id="IPR018060">
    <property type="entry name" value="HTH_AraC"/>
</dbReference>
<evidence type="ECO:0000256" key="4">
    <source>
        <dbReference type="SAM" id="Phobius"/>
    </source>
</evidence>
<dbReference type="PROSITE" id="PS01124">
    <property type="entry name" value="HTH_ARAC_FAMILY_2"/>
    <property type="match status" value="1"/>
</dbReference>
<dbReference type="SUPFAM" id="SSF46689">
    <property type="entry name" value="Homeodomain-like"/>
    <property type="match status" value="1"/>
</dbReference>
<keyword evidence="4" id="KW-1133">Transmembrane helix</keyword>
<feature type="transmembrane region" description="Helical" evidence="4">
    <location>
        <begin position="269"/>
        <end position="288"/>
    </location>
</feature>
<evidence type="ECO:0000256" key="1">
    <source>
        <dbReference type="ARBA" id="ARBA00023015"/>
    </source>
</evidence>
<feature type="domain" description="HTH araC/xylS-type" evidence="5">
    <location>
        <begin position="642"/>
        <end position="741"/>
    </location>
</feature>
<organism evidence="6 7">
    <name type="scientific">Paenibacillus endophyticus</name>
    <dbReference type="NCBI Taxonomy" id="1294268"/>
    <lineage>
        <taxon>Bacteria</taxon>
        <taxon>Bacillati</taxon>
        <taxon>Bacillota</taxon>
        <taxon>Bacilli</taxon>
        <taxon>Bacillales</taxon>
        <taxon>Paenibacillaceae</taxon>
        <taxon>Paenibacillus</taxon>
    </lineage>
</organism>
<dbReference type="InterPro" id="IPR009057">
    <property type="entry name" value="Homeodomain-like_sf"/>
</dbReference>
<dbReference type="SMART" id="SM00342">
    <property type="entry name" value="HTH_ARAC"/>
    <property type="match status" value="1"/>
</dbReference>
<dbReference type="PROSITE" id="PS00041">
    <property type="entry name" value="HTH_ARAC_FAMILY_1"/>
    <property type="match status" value="1"/>
</dbReference>
<sequence>MSKTWYYRLLFSYMPVFFLMISFLFFIFFQMLTERAQQDTAHIYASVNNQIVQSVEQPLQSIDHMMVTIQTRSSNSSEFNMLDYFDQEGPPSVFFTFQMTKEFNNMRQLYQSIHSIYLVRERDGYVLSSNTVSPMEQFSDRAFIEELQRDNYSYHWTNERRFKEFQASREEPVVSLARKYLTSRGESGLIIINVRTSSIEGLVSQKMDQTTSYVTITGKDHEPIFAMEKGEAASRRAISTVVSDYTGWTYESGLEKGSGFTILQTFSNVWIMLAVIVAILGLLSIVYMTHRNYRPLRALISKLDKISQASGEQSEAERNEFHYIESTVDSLVQRFNLFKSQSDLNSGYRKKSIFLEVMSGSRSLAAAEWDMEMEQHGFAGSFRKAVVIVISVDKYSDVLSRYREQDMILFRFIIQNMYMELIQKYSLSSWSEWMNDKEMCGFVYVQEEHAEQLMDNILKLSESAHQWIRSNLPFTVTIGIGQMTDSVALLKTSYKKAMEAVNFRLVFGNNRTIGYWETETGATFELYNQLEQIRSLIYAFRLMEPEWRLKYGSLFEQFRQNKLKREDMVNLLNYFVYYLFEHVQGTILNDEMIETNKAIMKDIIDQFETLEDVQEEILGVMEKLEYALEQKTGKGGVAEIAVKMKQYIDENVSNPDLSLIHLSQQFDIPSKNVSSLFKEQFDIKFIDFLIHRRVELAKQLLQEKDMSVQEIGRAVGYLNPVSFNRVFKRVVGMPPGDYRKEKLG</sequence>
<name>A0A7W5CBQ8_9BACL</name>
<dbReference type="GO" id="GO:0043565">
    <property type="term" value="F:sequence-specific DNA binding"/>
    <property type="evidence" value="ECO:0007669"/>
    <property type="project" value="InterPro"/>
</dbReference>
<dbReference type="Gene3D" id="1.10.10.60">
    <property type="entry name" value="Homeodomain-like"/>
    <property type="match status" value="2"/>
</dbReference>
<dbReference type="GO" id="GO:0003700">
    <property type="term" value="F:DNA-binding transcription factor activity"/>
    <property type="evidence" value="ECO:0007669"/>
    <property type="project" value="InterPro"/>
</dbReference>
<dbReference type="RefSeq" id="WP_183566258.1">
    <property type="nucleotide sequence ID" value="NZ_CBCSLB010000012.1"/>
</dbReference>
<proteinExistence type="predicted"/>
<evidence type="ECO:0000259" key="5">
    <source>
        <dbReference type="PROSITE" id="PS01124"/>
    </source>
</evidence>
<dbReference type="Pfam" id="PF12833">
    <property type="entry name" value="HTH_18"/>
    <property type="match status" value="1"/>
</dbReference>
<dbReference type="InterPro" id="IPR018062">
    <property type="entry name" value="HTH_AraC-typ_CS"/>
</dbReference>
<feature type="transmembrane region" description="Helical" evidence="4">
    <location>
        <begin position="6"/>
        <end position="29"/>
    </location>
</feature>
<evidence type="ECO:0000256" key="2">
    <source>
        <dbReference type="ARBA" id="ARBA00023125"/>
    </source>
</evidence>
<keyword evidence="7" id="KW-1185">Reference proteome</keyword>
<reference evidence="6 7" key="1">
    <citation type="submission" date="2020-08" db="EMBL/GenBank/DDBJ databases">
        <title>Genomic Encyclopedia of Type Strains, Phase III (KMG-III): the genomes of soil and plant-associated and newly described type strains.</title>
        <authorList>
            <person name="Whitman W."/>
        </authorList>
    </citation>
    <scope>NUCLEOTIDE SEQUENCE [LARGE SCALE GENOMIC DNA]</scope>
    <source>
        <strain evidence="6 7">CECT 8234</strain>
    </source>
</reference>
<keyword evidence="4" id="KW-0472">Membrane</keyword>
<dbReference type="Proteomes" id="UP000518605">
    <property type="component" value="Unassembled WGS sequence"/>
</dbReference>
<protein>
    <submittedName>
        <fullName evidence="6">AraC-like DNA-binding protein</fullName>
    </submittedName>
</protein>